<feature type="compositionally biased region" description="Basic and acidic residues" evidence="5">
    <location>
        <begin position="602"/>
        <end position="617"/>
    </location>
</feature>
<evidence type="ECO:0000313" key="6">
    <source>
        <dbReference type="EMBL" id="OXA55820.1"/>
    </source>
</evidence>
<feature type="region of interest" description="Disordered" evidence="5">
    <location>
        <begin position="235"/>
        <end position="275"/>
    </location>
</feature>
<sequence>MTTEMRGSETTSSSWTYTWEDYDFCQQEPLRDEERILLNTLQTIGAQYNPQSPPPLWENEGFTYDPKNPEDSAFYHYCLVEDNQFVFCADPSECKCDKTQLYYNLRISAIFTEKMLKNSMGADVDPSEVQLQQQAVAFLAKHLRNNCDKIFNRSIPFVIDAHILRRLCDAIGSIYTSEGESKEEDPESDLSIYQDLVLFLSDFCQQTPSLCINVPKPKPKPPKVDIHNLSVAASSSSDIDSSYGGSDSASTSTSTPTSSKLKKSTGAEATKKVGDAASTEMVDISMFKSLQLLELRNTPPHRISGLSSLRMNLQKIKCSRNLKSIGQVLKPPSNTNIAQIWPELRDLDLSYNKIPSVFTEEIAVLELCPSLDNLNLSHNRIIGIDDSFSRILNSLSTLNLCFNQLTCIPPIPPNVKILLLSHNLIVNLISPKNRVIHSDPFNLLCSLKNVEVLDLSTNLISNETDLVPLKEMNSLNKLNMTGNPISFNSGYRRSVGGYLNRYVINRKFELDKKNLSSSEVREAIEDSKQGKFIPYVPASSLAISQANSAMSASLSSGVSGSMSTSNSMQRSGNSISQLKSMTQSFDSTSSSMQSLRRKKPKIREIMSIDFQEDRENSYSESTSSAKSGSSFESKKDNNAETTRKALKALRDKYGPEHWLLRQAGTEVDRLLRIPGRPINYDLFSRSLPHNSRDFGQSSSFNNSFSPPTSSLYYERAVAQQERYTNEELLLINSRKARVPSEDKTPVASPPGLVPGALKTGEEDNTPDFFSYFSADVGEDVSIFDLSKDEPIDDIFVEEGKKDVKIFKTFQNGEIFKLIVWDGYLMDVNMEDNVILNKWDLHCLFALEEEKCDAETESVQFMLKFDTMRKSMRERSFIMSSKEFAVFDKVVSPFIEQMTLQEFTEALQCAKCFAQFSKAMAGRTVKHEPGTAPREVRICPNPQCANDILLTLDNIPLPNNECLDLDLEEDRLRGPLKASTPVSGRPTSSSFSQSIPKGKSPGIFNFMRLLPSSLTSRKSLTSSEEIVVTNRNVPTVYAATSVTPTSSDGGTATNTKSESDIEVLSTDSSSIEVLGKHGPDSGSEVDTEEAIEVPVVDSTKLGNIVVPLSESTSSSSCADSIVTTYEKNNLLPISQPLNSPSKMPSGASSLCTNASYASTSTLTTNSYSSPVHNTCMPVRYDYVNFGKTDHRLQLWSDVSIFKSDETLLALTKCMIISNSSSHKNFLGIVIFSTKKVYLYRITGNEGDRPQEWLQKVTSFDLAKFTKLDVLIGRHGVGVDFSGKYYALIFRDSERTSGFLEFFMSDICGTLKSPPMVRDFSQTQKMMLSATNPISYFGIMRYAVCDSPDNTYSVSAVLLTNEEVLLITDLSWMAGRSEKVTTTHGRKLSHLRQVESLESDATFLRLAFTLEQDRIVNWELIFETENERSRFKECLKSDLNRDDVPFICLSQPLDS</sequence>
<evidence type="ECO:0000256" key="1">
    <source>
        <dbReference type="ARBA" id="ARBA00004496"/>
    </source>
</evidence>
<protein>
    <submittedName>
        <fullName evidence="6">Serine/threonine-protein kinase 11-interacting protein</fullName>
    </submittedName>
</protein>
<gene>
    <name evidence="6" type="ORF">Fcan01_09387</name>
</gene>
<dbReference type="PANTHER" id="PTHR15454:SF69">
    <property type="entry name" value="SERINE_THREONINE-PROTEIN KINASE 11-INTERACTING PROTEIN"/>
    <property type="match status" value="1"/>
</dbReference>
<dbReference type="STRING" id="158441.A0A226EEK7"/>
<evidence type="ECO:0000256" key="3">
    <source>
        <dbReference type="ARBA" id="ARBA00022614"/>
    </source>
</evidence>
<dbReference type="EMBL" id="LNIX01000004">
    <property type="protein sequence ID" value="OXA55820.1"/>
    <property type="molecule type" value="Genomic_DNA"/>
</dbReference>
<dbReference type="PANTHER" id="PTHR15454">
    <property type="entry name" value="NISCHARIN RELATED"/>
    <property type="match status" value="1"/>
</dbReference>
<dbReference type="Proteomes" id="UP000198287">
    <property type="component" value="Unassembled WGS sequence"/>
</dbReference>
<dbReference type="PROSITE" id="PS51450">
    <property type="entry name" value="LRR"/>
    <property type="match status" value="3"/>
</dbReference>
<proteinExistence type="predicted"/>
<keyword evidence="6" id="KW-0418">Kinase</keyword>
<feature type="compositionally biased region" description="Low complexity" evidence="5">
    <location>
        <begin position="235"/>
        <end position="259"/>
    </location>
</feature>
<feature type="region of interest" description="Disordered" evidence="5">
    <location>
        <begin position="553"/>
        <end position="642"/>
    </location>
</feature>
<evidence type="ECO:0000313" key="7">
    <source>
        <dbReference type="Proteomes" id="UP000198287"/>
    </source>
</evidence>
<feature type="compositionally biased region" description="Low complexity" evidence="5">
    <location>
        <begin position="553"/>
        <end position="572"/>
    </location>
</feature>
<reference evidence="6 7" key="1">
    <citation type="submission" date="2015-12" db="EMBL/GenBank/DDBJ databases">
        <title>The genome of Folsomia candida.</title>
        <authorList>
            <person name="Faddeeva A."/>
            <person name="Derks M.F."/>
            <person name="Anvar Y."/>
            <person name="Smit S."/>
            <person name="Van Straalen N."/>
            <person name="Roelofs D."/>
        </authorList>
    </citation>
    <scope>NUCLEOTIDE SEQUENCE [LARGE SCALE GENOMIC DNA]</scope>
    <source>
        <strain evidence="6 7">VU population</strain>
        <tissue evidence="6">Whole body</tissue>
    </source>
</reference>
<accession>A0A226EEK7</accession>
<comment type="subcellular location">
    <subcellularLocation>
        <location evidence="1">Cytoplasm</location>
    </subcellularLocation>
</comment>
<feature type="compositionally biased region" description="Low complexity" evidence="5">
    <location>
        <begin position="580"/>
        <end position="594"/>
    </location>
</feature>
<feature type="region of interest" description="Disordered" evidence="5">
    <location>
        <begin position="1039"/>
        <end position="1058"/>
    </location>
</feature>
<evidence type="ECO:0000256" key="4">
    <source>
        <dbReference type="ARBA" id="ARBA00022737"/>
    </source>
</evidence>
<evidence type="ECO:0000256" key="2">
    <source>
        <dbReference type="ARBA" id="ARBA00022490"/>
    </source>
</evidence>
<dbReference type="Gene3D" id="3.80.10.10">
    <property type="entry name" value="Ribonuclease Inhibitor"/>
    <property type="match status" value="2"/>
</dbReference>
<dbReference type="OrthoDB" id="7451790at2759"/>
<dbReference type="GO" id="GO:0005737">
    <property type="term" value="C:cytoplasm"/>
    <property type="evidence" value="ECO:0007669"/>
    <property type="project" value="UniProtKB-SubCell"/>
</dbReference>
<feature type="region of interest" description="Disordered" evidence="5">
    <location>
        <begin position="974"/>
        <end position="995"/>
    </location>
</feature>
<feature type="compositionally biased region" description="Polar residues" evidence="5">
    <location>
        <begin position="979"/>
        <end position="994"/>
    </location>
</feature>
<feature type="compositionally biased region" description="Polar residues" evidence="5">
    <location>
        <begin position="1039"/>
        <end position="1055"/>
    </location>
</feature>
<dbReference type="SUPFAM" id="SSF52058">
    <property type="entry name" value="L domain-like"/>
    <property type="match status" value="1"/>
</dbReference>
<keyword evidence="6" id="KW-0808">Transferase</keyword>
<comment type="caution">
    <text evidence="6">The sequence shown here is derived from an EMBL/GenBank/DDBJ whole genome shotgun (WGS) entry which is preliminary data.</text>
</comment>
<dbReference type="OMA" id="REVRICP"/>
<keyword evidence="7" id="KW-1185">Reference proteome</keyword>
<keyword evidence="4" id="KW-0677">Repeat</keyword>
<dbReference type="InterPro" id="IPR001611">
    <property type="entry name" value="Leu-rich_rpt"/>
</dbReference>
<dbReference type="InterPro" id="IPR032675">
    <property type="entry name" value="LRR_dom_sf"/>
</dbReference>
<keyword evidence="3" id="KW-0433">Leucine-rich repeat</keyword>
<keyword evidence="2" id="KW-0963">Cytoplasm</keyword>
<dbReference type="GO" id="GO:0016301">
    <property type="term" value="F:kinase activity"/>
    <property type="evidence" value="ECO:0007669"/>
    <property type="project" value="UniProtKB-KW"/>
</dbReference>
<feature type="compositionally biased region" description="Low complexity" evidence="5">
    <location>
        <begin position="618"/>
        <end position="631"/>
    </location>
</feature>
<organism evidence="6 7">
    <name type="scientific">Folsomia candida</name>
    <name type="common">Springtail</name>
    <dbReference type="NCBI Taxonomy" id="158441"/>
    <lineage>
        <taxon>Eukaryota</taxon>
        <taxon>Metazoa</taxon>
        <taxon>Ecdysozoa</taxon>
        <taxon>Arthropoda</taxon>
        <taxon>Hexapoda</taxon>
        <taxon>Collembola</taxon>
        <taxon>Entomobryomorpha</taxon>
        <taxon>Isotomoidea</taxon>
        <taxon>Isotomidae</taxon>
        <taxon>Proisotominae</taxon>
        <taxon>Folsomia</taxon>
    </lineage>
</organism>
<feature type="compositionally biased region" description="Basic and acidic residues" evidence="5">
    <location>
        <begin position="632"/>
        <end position="642"/>
    </location>
</feature>
<name>A0A226EEK7_FOLCA</name>
<evidence type="ECO:0000256" key="5">
    <source>
        <dbReference type="SAM" id="MobiDB-lite"/>
    </source>
</evidence>